<evidence type="ECO:0000313" key="2">
    <source>
        <dbReference type="Proteomes" id="UP000011185"/>
    </source>
</evidence>
<keyword evidence="2" id="KW-1185">Reference proteome</keyword>
<dbReference type="Proteomes" id="UP000011185">
    <property type="component" value="Unassembled WGS sequence"/>
</dbReference>
<dbReference type="AlphaFoldDB" id="L7JSR2"/>
<reference evidence="1 2" key="1">
    <citation type="journal article" date="2012" name="PLoS Pathog.">
        <title>The genome of the obligate intracellular parasite Trachipleistophora hominis: new insights into microsporidian genome dynamics and reductive evolution.</title>
        <authorList>
            <person name="Heinz E."/>
            <person name="Williams T.A."/>
            <person name="Nakjang S."/>
            <person name="Noel C.J."/>
            <person name="Swan D.C."/>
            <person name="Goldberg A.V."/>
            <person name="Harris S.R."/>
            <person name="Weinmaier T."/>
            <person name="Markert S."/>
            <person name="Becher D."/>
            <person name="Bernhardt J."/>
            <person name="Dagan T."/>
            <person name="Hacker C."/>
            <person name="Lucocq J.M."/>
            <person name="Schweder T."/>
            <person name="Rattei T."/>
            <person name="Hall N."/>
            <person name="Hirt R.P."/>
            <person name="Embley T.M."/>
        </authorList>
    </citation>
    <scope>NUCLEOTIDE SEQUENCE [LARGE SCALE GENOMIC DNA]</scope>
</reference>
<proteinExistence type="predicted"/>
<evidence type="ECO:0000313" key="1">
    <source>
        <dbReference type="EMBL" id="ELQ74518.1"/>
    </source>
</evidence>
<accession>L7JSR2</accession>
<feature type="non-terminal residue" evidence="1">
    <location>
        <position position="1"/>
    </location>
</feature>
<dbReference type="InParanoid" id="L7JSR2"/>
<dbReference type="EMBL" id="JH994037">
    <property type="protein sequence ID" value="ELQ74518.1"/>
    <property type="molecule type" value="Genomic_DNA"/>
</dbReference>
<protein>
    <submittedName>
        <fullName evidence="1">Uncharacterized protein</fullName>
    </submittedName>
</protein>
<dbReference type="VEuPathDB" id="MicrosporidiaDB:THOM_2562"/>
<organism evidence="1 2">
    <name type="scientific">Trachipleistophora hominis</name>
    <name type="common">Microsporidian parasite</name>
    <dbReference type="NCBI Taxonomy" id="72359"/>
    <lineage>
        <taxon>Eukaryota</taxon>
        <taxon>Fungi</taxon>
        <taxon>Fungi incertae sedis</taxon>
        <taxon>Microsporidia</taxon>
        <taxon>Pleistophoridae</taxon>
        <taxon>Trachipleistophora</taxon>
    </lineage>
</organism>
<sequence>VTARDVVPLEEWKGDVKTAFDVDGIWMMLEPSELKCVRGHLNVRMENRYRGVQFFNRQAFVLIERSP</sequence>
<name>L7JSR2_TRAHO</name>
<gene>
    <name evidence="1" type="ORF">THOM_2562</name>
</gene>
<dbReference type="HOGENOM" id="CLU_2819742_0_0_1"/>